<gene>
    <name evidence="2" type="ORF">GTA08_BOTSDO07955</name>
</gene>
<dbReference type="Proteomes" id="UP000572817">
    <property type="component" value="Unassembled WGS sequence"/>
</dbReference>
<keyword evidence="1" id="KW-1133">Transmembrane helix</keyword>
<reference evidence="2" key="1">
    <citation type="submission" date="2020-04" db="EMBL/GenBank/DDBJ databases">
        <title>Genome Assembly and Annotation of Botryosphaeria dothidea sdau 11-99, a Latent Pathogen of Apple Fruit Ring Rot in China.</title>
        <authorList>
            <person name="Yu C."/>
            <person name="Diao Y."/>
            <person name="Lu Q."/>
            <person name="Zhao J."/>
            <person name="Cui S."/>
            <person name="Peng C."/>
            <person name="He B."/>
            <person name="Liu H."/>
        </authorList>
    </citation>
    <scope>NUCLEOTIDE SEQUENCE [LARGE SCALE GENOMIC DNA]</scope>
    <source>
        <strain evidence="2">Sdau11-99</strain>
    </source>
</reference>
<protein>
    <submittedName>
        <fullName evidence="2">Uncharacterized protein</fullName>
    </submittedName>
</protein>
<comment type="caution">
    <text evidence="2">The sequence shown here is derived from an EMBL/GenBank/DDBJ whole genome shotgun (WGS) entry which is preliminary data.</text>
</comment>
<evidence type="ECO:0000313" key="3">
    <source>
        <dbReference type="Proteomes" id="UP000572817"/>
    </source>
</evidence>
<dbReference type="OrthoDB" id="3540210at2759"/>
<feature type="transmembrane region" description="Helical" evidence="1">
    <location>
        <begin position="390"/>
        <end position="418"/>
    </location>
</feature>
<accession>A0A8H4IML2</accession>
<keyword evidence="3" id="KW-1185">Reference proteome</keyword>
<keyword evidence="1" id="KW-0472">Membrane</keyword>
<name>A0A8H4IML2_9PEZI</name>
<proteinExistence type="predicted"/>
<keyword evidence="1" id="KW-0812">Transmembrane</keyword>
<dbReference type="EMBL" id="WWBZ02000051">
    <property type="protein sequence ID" value="KAF4304011.1"/>
    <property type="molecule type" value="Genomic_DNA"/>
</dbReference>
<organism evidence="2 3">
    <name type="scientific">Botryosphaeria dothidea</name>
    <dbReference type="NCBI Taxonomy" id="55169"/>
    <lineage>
        <taxon>Eukaryota</taxon>
        <taxon>Fungi</taxon>
        <taxon>Dikarya</taxon>
        <taxon>Ascomycota</taxon>
        <taxon>Pezizomycotina</taxon>
        <taxon>Dothideomycetes</taxon>
        <taxon>Dothideomycetes incertae sedis</taxon>
        <taxon>Botryosphaeriales</taxon>
        <taxon>Botryosphaeriaceae</taxon>
        <taxon>Botryosphaeria</taxon>
    </lineage>
</organism>
<evidence type="ECO:0000313" key="2">
    <source>
        <dbReference type="EMBL" id="KAF4304011.1"/>
    </source>
</evidence>
<sequence>MTSTQRELRLNPFQAKVTGGGADYAQQCYSENNLGTTDCNTYVKRRLEPMITRDATCPFPGLCQSENTSLLIDTGFLNSHEDFGINAPPSERFTFRRVTHCAPLSTKGRKSYRQATSDRLYAQYHYGPFFQKNYTWQYPDTALYEIQLLDYHPGHPDYEIFYMASEYSNGTRIATNYWDPIPELDRKDADVEMYFLSANRVLFAENTTDEWYKASRPAYNISRISTEATLQVYLQDEVASPLACAHQEQFCNPNLPKNQRCAPLIGAAGVDAQINAEKLFPESAWPRFEWIYRALVYRAFRAPKIVKTLGSRVLSSKYALFNSVQGPIPDNQWQLDVENWHNATLALLQDAFVSTARGDHDPRWSQWFYDPPDEESKKLCKSQKIRSNAYVSFNVFGLFFIFCLGGLIMLVSITVAPIKMSVRLWRKDNNRRAQKDA</sequence>
<evidence type="ECO:0000256" key="1">
    <source>
        <dbReference type="SAM" id="Phobius"/>
    </source>
</evidence>
<dbReference type="AlphaFoldDB" id="A0A8H4IML2"/>